<sequence>MRQPLRDIAAAQHGAFSTAQAMSCYSRGELRALVSSGGWSGMFTGSYRLSSAEPGPRLRLSAAGLSIGREVPACLHTAAELHGFGVLDDVVTHVAVRPDEPCARRAELWPHQLALTADDVVRLRCGALATNADRTAIDLARILPRLDVLPVLDAALAAGVCTPGSLAAELKRHTGFKGIRQARELMPLARPEPESPQESRLRLRCHDAGLPTPTAQFPVLDSRGRPCRWLDLAWEDVKVGLDYDGEEGHTGRANLRSDRRRHNFLQDDGWAMFYATDLDVYRDFAELMRKVGTAIKRRTRGLGADQGQMVAREDRLAAISP</sequence>
<comment type="caution">
    <text evidence="1">The sequence shown here is derived from an EMBL/GenBank/DDBJ whole genome shotgun (WGS) entry which is preliminary data.</text>
</comment>
<protein>
    <recommendedName>
        <fullName evidence="3">Transcriptional regulator, AbiEi antitoxin, Type IV TA system</fullName>
    </recommendedName>
</protein>
<dbReference type="InterPro" id="IPR011335">
    <property type="entry name" value="Restrct_endonuc-II-like"/>
</dbReference>
<dbReference type="Proteomes" id="UP001500804">
    <property type="component" value="Unassembled WGS sequence"/>
</dbReference>
<proteinExistence type="predicted"/>
<accession>A0ABP9NSV2</accession>
<keyword evidence="2" id="KW-1185">Reference proteome</keyword>
<evidence type="ECO:0008006" key="3">
    <source>
        <dbReference type="Google" id="ProtNLM"/>
    </source>
</evidence>
<dbReference type="EMBL" id="BAABJO010000025">
    <property type="protein sequence ID" value="GAA5132227.1"/>
    <property type="molecule type" value="Genomic_DNA"/>
</dbReference>
<gene>
    <name evidence="1" type="ORF">GCM10023320_56550</name>
</gene>
<dbReference type="SUPFAM" id="SSF52980">
    <property type="entry name" value="Restriction endonuclease-like"/>
    <property type="match status" value="1"/>
</dbReference>
<evidence type="ECO:0000313" key="1">
    <source>
        <dbReference type="EMBL" id="GAA5132227.1"/>
    </source>
</evidence>
<dbReference type="RefSeq" id="WP_345608890.1">
    <property type="nucleotide sequence ID" value="NZ_BAABJO010000025.1"/>
</dbReference>
<organism evidence="1 2">
    <name type="scientific">Pseudonocardia adelaidensis</name>
    <dbReference type="NCBI Taxonomy" id="648754"/>
    <lineage>
        <taxon>Bacteria</taxon>
        <taxon>Bacillati</taxon>
        <taxon>Actinomycetota</taxon>
        <taxon>Actinomycetes</taxon>
        <taxon>Pseudonocardiales</taxon>
        <taxon>Pseudonocardiaceae</taxon>
        <taxon>Pseudonocardia</taxon>
    </lineage>
</organism>
<reference evidence="2" key="1">
    <citation type="journal article" date="2019" name="Int. J. Syst. Evol. Microbiol.">
        <title>The Global Catalogue of Microorganisms (GCM) 10K type strain sequencing project: providing services to taxonomists for standard genome sequencing and annotation.</title>
        <authorList>
            <consortium name="The Broad Institute Genomics Platform"/>
            <consortium name="The Broad Institute Genome Sequencing Center for Infectious Disease"/>
            <person name="Wu L."/>
            <person name="Ma J."/>
        </authorList>
    </citation>
    <scope>NUCLEOTIDE SEQUENCE [LARGE SCALE GENOMIC DNA]</scope>
    <source>
        <strain evidence="2">JCM 18302</strain>
    </source>
</reference>
<evidence type="ECO:0000313" key="2">
    <source>
        <dbReference type="Proteomes" id="UP001500804"/>
    </source>
</evidence>
<name>A0ABP9NSV2_9PSEU</name>